<keyword evidence="2" id="KW-1185">Reference proteome</keyword>
<dbReference type="AlphaFoldDB" id="A0AAE0FAH7"/>
<name>A0AAE0FAH7_9CHLO</name>
<accession>A0AAE0FAH7</accession>
<comment type="caution">
    <text evidence="1">The sequence shown here is derived from an EMBL/GenBank/DDBJ whole genome shotgun (WGS) entry which is preliminary data.</text>
</comment>
<dbReference type="Proteomes" id="UP001190700">
    <property type="component" value="Unassembled WGS sequence"/>
</dbReference>
<proteinExistence type="predicted"/>
<evidence type="ECO:0000313" key="1">
    <source>
        <dbReference type="EMBL" id="KAK3256078.1"/>
    </source>
</evidence>
<organism evidence="1 2">
    <name type="scientific">Cymbomonas tetramitiformis</name>
    <dbReference type="NCBI Taxonomy" id="36881"/>
    <lineage>
        <taxon>Eukaryota</taxon>
        <taxon>Viridiplantae</taxon>
        <taxon>Chlorophyta</taxon>
        <taxon>Pyramimonadophyceae</taxon>
        <taxon>Pyramimonadales</taxon>
        <taxon>Pyramimonadaceae</taxon>
        <taxon>Cymbomonas</taxon>
    </lineage>
</organism>
<evidence type="ECO:0000313" key="2">
    <source>
        <dbReference type="Proteomes" id="UP001190700"/>
    </source>
</evidence>
<feature type="non-terminal residue" evidence="1">
    <location>
        <position position="108"/>
    </location>
</feature>
<gene>
    <name evidence="1" type="ORF">CYMTET_34767</name>
</gene>
<dbReference type="EMBL" id="LGRX02021978">
    <property type="protein sequence ID" value="KAK3256078.1"/>
    <property type="molecule type" value="Genomic_DNA"/>
</dbReference>
<sequence length="108" mass="11922">MELGTPRDKWGWSATRLVQGPALETTVIRYPALVNVALGTLGEDPSLPWFPDTLQVLQVMLQSLGGSLWMQSSFTPGAICDFMLGTAFHARTERIHISILQLCPLLLK</sequence>
<reference evidence="1 2" key="1">
    <citation type="journal article" date="2015" name="Genome Biol. Evol.">
        <title>Comparative Genomics of a Bacterivorous Green Alga Reveals Evolutionary Causalities and Consequences of Phago-Mixotrophic Mode of Nutrition.</title>
        <authorList>
            <person name="Burns J.A."/>
            <person name="Paasch A."/>
            <person name="Narechania A."/>
            <person name="Kim E."/>
        </authorList>
    </citation>
    <scope>NUCLEOTIDE SEQUENCE [LARGE SCALE GENOMIC DNA]</scope>
    <source>
        <strain evidence="1 2">PLY_AMNH</strain>
    </source>
</reference>
<protein>
    <submittedName>
        <fullName evidence="1">Uncharacterized protein</fullName>
    </submittedName>
</protein>